<evidence type="ECO:0000313" key="2">
    <source>
        <dbReference type="Proteomes" id="UP000267250"/>
    </source>
</evidence>
<dbReference type="KEGG" id="aft:BBF96_07490"/>
<dbReference type="Proteomes" id="UP000267250">
    <property type="component" value="Chromosome"/>
</dbReference>
<accession>A0A3S9SY69</accession>
<dbReference type="AlphaFoldDB" id="A0A3S9SY69"/>
<dbReference type="EMBL" id="CP016379">
    <property type="protein sequence ID" value="AZR73241.1"/>
    <property type="molecule type" value="Genomic_DNA"/>
</dbReference>
<proteinExistence type="predicted"/>
<evidence type="ECO:0000313" key="1">
    <source>
        <dbReference type="EMBL" id="AZR73241.1"/>
    </source>
</evidence>
<sequence length="85" mass="9945">MIKLQKANFEQHRNFSLNHLSEISVEIRPHMRIDELIKGQDDPLIRVAYFDRNRALDGSKNFSLSEKLAFCSKIRFSAEGHFILL</sequence>
<gene>
    <name evidence="1" type="ORF">BBF96_07490</name>
</gene>
<organism evidence="1 2">
    <name type="scientific">Anoxybacter fermentans</name>
    <dbReference type="NCBI Taxonomy" id="1323375"/>
    <lineage>
        <taxon>Bacteria</taxon>
        <taxon>Bacillati</taxon>
        <taxon>Bacillota</taxon>
        <taxon>Clostridia</taxon>
        <taxon>Halanaerobiales</taxon>
        <taxon>Anoxybacter</taxon>
    </lineage>
</organism>
<protein>
    <submittedName>
        <fullName evidence="1">Uncharacterized protein</fullName>
    </submittedName>
</protein>
<name>A0A3S9SY69_9FIRM</name>
<reference evidence="1 2" key="1">
    <citation type="submission" date="2016-07" db="EMBL/GenBank/DDBJ databases">
        <title>Genome and transcriptome analysis of iron-reducing fermentative bacteria Anoxybacter fermentans.</title>
        <authorList>
            <person name="Zeng X."/>
            <person name="Shao Z."/>
        </authorList>
    </citation>
    <scope>NUCLEOTIDE SEQUENCE [LARGE SCALE GENOMIC DNA]</scope>
    <source>
        <strain evidence="1 2">DY22613</strain>
    </source>
</reference>
<keyword evidence="2" id="KW-1185">Reference proteome</keyword>